<accession>A0ABQ5IH06</accession>
<evidence type="ECO:0000313" key="3">
    <source>
        <dbReference type="Proteomes" id="UP001151760"/>
    </source>
</evidence>
<gene>
    <name evidence="2" type="ORF">Tco_1094200</name>
</gene>
<dbReference type="Proteomes" id="UP001151760">
    <property type="component" value="Unassembled WGS sequence"/>
</dbReference>
<feature type="compositionally biased region" description="Polar residues" evidence="1">
    <location>
        <begin position="96"/>
        <end position="125"/>
    </location>
</feature>
<name>A0ABQ5IH06_9ASTR</name>
<reference evidence="2" key="1">
    <citation type="journal article" date="2022" name="Int. J. Mol. Sci.">
        <title>Draft Genome of Tanacetum Coccineum: Genomic Comparison of Closely Related Tanacetum-Family Plants.</title>
        <authorList>
            <person name="Yamashiro T."/>
            <person name="Shiraishi A."/>
            <person name="Nakayama K."/>
            <person name="Satake H."/>
        </authorList>
    </citation>
    <scope>NUCLEOTIDE SEQUENCE</scope>
</reference>
<feature type="compositionally biased region" description="Polar residues" evidence="1">
    <location>
        <begin position="296"/>
        <end position="312"/>
    </location>
</feature>
<feature type="region of interest" description="Disordered" evidence="1">
    <location>
        <begin position="92"/>
        <end position="140"/>
    </location>
</feature>
<comment type="caution">
    <text evidence="2">The sequence shown here is derived from an EMBL/GenBank/DDBJ whole genome shotgun (WGS) entry which is preliminary data.</text>
</comment>
<organism evidence="2 3">
    <name type="scientific">Tanacetum coccineum</name>
    <dbReference type="NCBI Taxonomy" id="301880"/>
    <lineage>
        <taxon>Eukaryota</taxon>
        <taxon>Viridiplantae</taxon>
        <taxon>Streptophyta</taxon>
        <taxon>Embryophyta</taxon>
        <taxon>Tracheophyta</taxon>
        <taxon>Spermatophyta</taxon>
        <taxon>Magnoliopsida</taxon>
        <taxon>eudicotyledons</taxon>
        <taxon>Gunneridae</taxon>
        <taxon>Pentapetalae</taxon>
        <taxon>asterids</taxon>
        <taxon>campanulids</taxon>
        <taxon>Asterales</taxon>
        <taxon>Asteraceae</taxon>
        <taxon>Asteroideae</taxon>
        <taxon>Anthemideae</taxon>
        <taxon>Anthemidinae</taxon>
        <taxon>Tanacetum</taxon>
    </lineage>
</organism>
<dbReference type="EMBL" id="BQNB010020699">
    <property type="protein sequence ID" value="GJT98682.1"/>
    <property type="molecule type" value="Genomic_DNA"/>
</dbReference>
<evidence type="ECO:0000256" key="1">
    <source>
        <dbReference type="SAM" id="MobiDB-lite"/>
    </source>
</evidence>
<feature type="region of interest" description="Disordered" evidence="1">
    <location>
        <begin position="287"/>
        <end position="312"/>
    </location>
</feature>
<reference evidence="2" key="2">
    <citation type="submission" date="2022-01" db="EMBL/GenBank/DDBJ databases">
        <authorList>
            <person name="Yamashiro T."/>
            <person name="Shiraishi A."/>
            <person name="Satake H."/>
            <person name="Nakayama K."/>
        </authorList>
    </citation>
    <scope>NUCLEOTIDE SEQUENCE</scope>
</reference>
<proteinExistence type="predicted"/>
<protein>
    <submittedName>
        <fullName evidence="2">Uncharacterized protein</fullName>
    </submittedName>
</protein>
<keyword evidence="3" id="KW-1185">Reference proteome</keyword>
<sequence length="312" mass="34399">METEVESMVTVPIQQVSSSVPLLILQSSISHLLNQYLLHVKNHSLQLSPPTSALQQSSSVLEMVKSRLLTRANLSFSNTIYPVAIVASRAVDPVGSPSSTTIDQDEQSTSTSPTNQEIQSQVTHQDSAHPFESPPAGKTDITFTRRRVPSNWLMKMKFNRLLNLIWMIMSTIYNKTTRKLPVVEVKGKGSATDRWIIASQDETTGPSVHPEDATSTKMVRETLSHADAESGGNSEKINSETDTEILNVGSNSEQSHVALAGPNPEHMHDVFLATNYPKVHESLKHTTKEHVHLKNLPSSSRTLSSMKNLEDS</sequence>
<evidence type="ECO:0000313" key="2">
    <source>
        <dbReference type="EMBL" id="GJT98682.1"/>
    </source>
</evidence>